<gene>
    <name evidence="2" type="ORF">BZ3500_MVSOF-1268-A1-R1_CHR2-1G04572</name>
</gene>
<dbReference type="InterPro" id="IPR023401">
    <property type="entry name" value="ODC_N"/>
</dbReference>
<dbReference type="Gene3D" id="3.40.50.720">
    <property type="entry name" value="NAD(P)-binding Rossmann-like Domain"/>
    <property type="match status" value="1"/>
</dbReference>
<dbReference type="Proteomes" id="UP000249723">
    <property type="component" value="Unassembled WGS sequence"/>
</dbReference>
<evidence type="ECO:0000313" key="2">
    <source>
        <dbReference type="EMBL" id="SCZ88688.1"/>
    </source>
</evidence>
<dbReference type="AlphaFoldDB" id="A0A2X0KBA5"/>
<protein>
    <submittedName>
        <fullName evidence="2">BZ3500_MvSof-1268-A1-R1_Chr2-1g04572 protein</fullName>
    </submittedName>
</protein>
<sequence>MSVLVLSAQHVADLVESLTASALANLIGRTMHAITKAAETPVEGVPPVQNPLRIATQSEFHKTLYMPSRLTTSQNISMTAVKIVSVPDSQSPHAQVGLPGTTLLLDESTGQVKAMVNSSTLTGLRTASVKTAQLSKVRGADRCAFRSAASALATLILAAPTSQKLVVFGSGTQAYYHARLILELFPSINHASFIVRSPSSRSSELVEKLGRQFPIVKSQVLGTDKTSEYVQQADIICCCVPSKAPIFEANDLKANVHINASCVFFGSYMPSMHEFPASLISPSTTPTPIPYILVDSRPACLSEAGELISAGTVPENCIELGQVVDVLGNPLTADACDLIARLKSGQDGKSLFKCVGVGGMDVGITALMVEMAEQLGVGVKVPFH</sequence>
<evidence type="ECO:0000256" key="1">
    <source>
        <dbReference type="ARBA" id="ARBA00008903"/>
    </source>
</evidence>
<keyword evidence="3" id="KW-1185">Reference proteome</keyword>
<proteinExistence type="inferred from homology"/>
<dbReference type="PANTHER" id="PTHR13812:SF19">
    <property type="entry name" value="KETIMINE REDUCTASE MU-CRYSTALLIN"/>
    <property type="match status" value="1"/>
</dbReference>
<dbReference type="EMBL" id="FMWP01000012">
    <property type="protein sequence ID" value="SCZ88688.1"/>
    <property type="molecule type" value="Genomic_DNA"/>
</dbReference>
<dbReference type="STRING" id="289078.A0A2X0KBA5"/>
<dbReference type="PANTHER" id="PTHR13812">
    <property type="entry name" value="KETIMINE REDUCTASE MU-CRYSTALLIN"/>
    <property type="match status" value="1"/>
</dbReference>
<dbReference type="Gene3D" id="3.30.1780.10">
    <property type="entry name" value="ornithine cyclodeaminase, domain 1"/>
    <property type="match status" value="1"/>
</dbReference>
<name>A0A2X0KBA5_9BASI</name>
<dbReference type="GO" id="GO:0005737">
    <property type="term" value="C:cytoplasm"/>
    <property type="evidence" value="ECO:0007669"/>
    <property type="project" value="TreeGrafter"/>
</dbReference>
<dbReference type="InterPro" id="IPR003462">
    <property type="entry name" value="ODC_Mu_crystall"/>
</dbReference>
<dbReference type="SUPFAM" id="SSF51735">
    <property type="entry name" value="NAD(P)-binding Rossmann-fold domains"/>
    <property type="match status" value="1"/>
</dbReference>
<organism evidence="2 3">
    <name type="scientific">Microbotryum saponariae</name>
    <dbReference type="NCBI Taxonomy" id="289078"/>
    <lineage>
        <taxon>Eukaryota</taxon>
        <taxon>Fungi</taxon>
        <taxon>Dikarya</taxon>
        <taxon>Basidiomycota</taxon>
        <taxon>Pucciniomycotina</taxon>
        <taxon>Microbotryomycetes</taxon>
        <taxon>Microbotryales</taxon>
        <taxon>Microbotryaceae</taxon>
        <taxon>Microbotryum</taxon>
    </lineage>
</organism>
<evidence type="ECO:0000313" key="3">
    <source>
        <dbReference type="Proteomes" id="UP000249723"/>
    </source>
</evidence>
<dbReference type="InterPro" id="IPR036291">
    <property type="entry name" value="NAD(P)-bd_dom_sf"/>
</dbReference>
<dbReference type="Pfam" id="PF02423">
    <property type="entry name" value="OCD_Mu_crystall"/>
    <property type="match status" value="1"/>
</dbReference>
<accession>A0A2X0KBA5</accession>
<reference evidence="3" key="1">
    <citation type="submission" date="2016-10" db="EMBL/GenBank/DDBJ databases">
        <authorList>
            <person name="Jeantristanb JTB J.-T."/>
            <person name="Ricardo R."/>
        </authorList>
    </citation>
    <scope>NUCLEOTIDE SEQUENCE [LARGE SCALE GENOMIC DNA]</scope>
</reference>
<comment type="similarity">
    <text evidence="1">Belongs to the ornithine cyclodeaminase/mu-crystallin family.</text>
</comment>